<dbReference type="AlphaFoldDB" id="A0AAD2CJ93"/>
<organism evidence="2 3">
    <name type="scientific">Cylindrotheca closterium</name>
    <dbReference type="NCBI Taxonomy" id="2856"/>
    <lineage>
        <taxon>Eukaryota</taxon>
        <taxon>Sar</taxon>
        <taxon>Stramenopiles</taxon>
        <taxon>Ochrophyta</taxon>
        <taxon>Bacillariophyta</taxon>
        <taxon>Bacillariophyceae</taxon>
        <taxon>Bacillariophycidae</taxon>
        <taxon>Bacillariales</taxon>
        <taxon>Bacillariaceae</taxon>
        <taxon>Cylindrotheca</taxon>
    </lineage>
</organism>
<evidence type="ECO:0000256" key="1">
    <source>
        <dbReference type="SAM" id="MobiDB-lite"/>
    </source>
</evidence>
<feature type="region of interest" description="Disordered" evidence="1">
    <location>
        <begin position="1"/>
        <end position="23"/>
    </location>
</feature>
<dbReference type="EMBL" id="CAKOGP040000347">
    <property type="protein sequence ID" value="CAJ1934632.1"/>
    <property type="molecule type" value="Genomic_DNA"/>
</dbReference>
<keyword evidence="3" id="KW-1185">Reference proteome</keyword>
<dbReference type="InterPro" id="IPR019410">
    <property type="entry name" value="Methyltransf_16"/>
</dbReference>
<sequence>MTISTDNSSSSDPSSKFNDEPLPLETLKPWISSQEFVEWIQKGDEKQAALEAEMKENEVYNAANLFGSTLDEEFEQKGNRIQQWTSSAIHIDGIGGFDHHHKEDTRTIGGESSSSAAAAAATSNDTHVVQLEFFLSESYQGFGDTLWSSARYVANVLANPEQCQEILAPYLERRQERGNKGEDYSENRHPLLGTSVLEIGAGAGVPSWSAMHCGARVVCTDLADTNRIRSIAECACRNYRKMLEQEEQNNSSGGSDDDSERLHFAEQARACPHDWGSDVQPVLHALNHPSNKKEEATSQPASDEMELFDVVLAADCCYMPWTHDEMLDSIYKVMSPIGVALICFALHDNTDDNDVWKIVDRAKNRGFVVETLPSTQLTPPTTHMEAKQGLVHTVRLSKPQ</sequence>
<gene>
    <name evidence="2" type="ORF">CYCCA115_LOCUS3973</name>
</gene>
<dbReference type="Gene3D" id="3.40.50.150">
    <property type="entry name" value="Vaccinia Virus protein VP39"/>
    <property type="match status" value="1"/>
</dbReference>
<protein>
    <recommendedName>
        <fullName evidence="4">Calmodulin-lysine N-methyltransferase</fullName>
    </recommendedName>
</protein>
<name>A0AAD2CJ93_9STRA</name>
<evidence type="ECO:0000313" key="2">
    <source>
        <dbReference type="EMBL" id="CAJ1934632.1"/>
    </source>
</evidence>
<feature type="compositionally biased region" description="Low complexity" evidence="1">
    <location>
        <begin position="1"/>
        <end position="15"/>
    </location>
</feature>
<dbReference type="PANTHER" id="PTHR14614">
    <property type="entry name" value="HEPATOCELLULAR CARCINOMA-ASSOCIATED ANTIGEN"/>
    <property type="match status" value="1"/>
</dbReference>
<evidence type="ECO:0008006" key="4">
    <source>
        <dbReference type="Google" id="ProtNLM"/>
    </source>
</evidence>
<proteinExistence type="predicted"/>
<reference evidence="2" key="1">
    <citation type="submission" date="2023-08" db="EMBL/GenBank/DDBJ databases">
        <authorList>
            <person name="Audoor S."/>
            <person name="Bilcke G."/>
        </authorList>
    </citation>
    <scope>NUCLEOTIDE SEQUENCE</scope>
</reference>
<dbReference type="Proteomes" id="UP001295423">
    <property type="component" value="Unassembled WGS sequence"/>
</dbReference>
<feature type="compositionally biased region" description="Basic and acidic residues" evidence="1">
    <location>
        <begin position="97"/>
        <end position="106"/>
    </location>
</feature>
<evidence type="ECO:0000313" key="3">
    <source>
        <dbReference type="Proteomes" id="UP001295423"/>
    </source>
</evidence>
<feature type="region of interest" description="Disordered" evidence="1">
    <location>
        <begin position="96"/>
        <end position="119"/>
    </location>
</feature>
<accession>A0AAD2CJ93</accession>
<comment type="caution">
    <text evidence="2">The sequence shown here is derived from an EMBL/GenBank/DDBJ whole genome shotgun (WGS) entry which is preliminary data.</text>
</comment>
<dbReference type="SUPFAM" id="SSF53335">
    <property type="entry name" value="S-adenosyl-L-methionine-dependent methyltransferases"/>
    <property type="match status" value="1"/>
</dbReference>
<dbReference type="InterPro" id="IPR029063">
    <property type="entry name" value="SAM-dependent_MTases_sf"/>
</dbReference>